<accession>A0A1B0FGQ0</accession>
<evidence type="ECO:0000313" key="2">
    <source>
        <dbReference type="EnsemblMetazoa" id="GMOY002945-PA"/>
    </source>
</evidence>
<name>A0A1B0FGQ0_GLOMM</name>
<dbReference type="VEuPathDB" id="VectorBase:GMOY002945"/>
<feature type="region of interest" description="Disordered" evidence="1">
    <location>
        <begin position="284"/>
        <end position="303"/>
    </location>
</feature>
<proteinExistence type="predicted"/>
<evidence type="ECO:0000256" key="1">
    <source>
        <dbReference type="SAM" id="MobiDB-lite"/>
    </source>
</evidence>
<evidence type="ECO:0000313" key="3">
    <source>
        <dbReference type="Proteomes" id="UP000092444"/>
    </source>
</evidence>
<dbReference type="EnsemblMetazoa" id="GMOY002945-RA">
    <property type="protein sequence ID" value="GMOY002945-PA"/>
    <property type="gene ID" value="GMOY002945"/>
</dbReference>
<reference evidence="2" key="1">
    <citation type="submission" date="2020-05" db="UniProtKB">
        <authorList>
            <consortium name="EnsemblMetazoa"/>
        </authorList>
    </citation>
    <scope>IDENTIFICATION</scope>
    <source>
        <strain evidence="2">Yale</strain>
    </source>
</reference>
<dbReference type="Proteomes" id="UP000092444">
    <property type="component" value="Unassembled WGS sequence"/>
</dbReference>
<protein>
    <submittedName>
        <fullName evidence="2">Uncharacterized protein</fullName>
    </submittedName>
</protein>
<keyword evidence="3" id="KW-1185">Reference proteome</keyword>
<sequence length="489" mass="57190">MDSRHARFVKLYSRLVELRVFFFAENALENETLTMHRFRERLNTLHSKTFIQCGRRSPRKDDLRSISVYKPWQMAPNRYDTLKEMYAGFKGSGGAYWRKLSKRKLKVRTNEGKGQFKFYNLPTVMDRIWSKADKHKGVMGGNARQRKATSRIMISDLSGCYRNPNEPSPNSYYTPLKWEKEMFQTWEKQNPHLFCRHTSAPAKKNSCHPQHISFSPAPGRYEIRYQKVCACSPHLIYQPEIQLLIDREKRNKFRRLPYVKIKARLYCSPDWRHVPGRGFRHLFKGAPPRASRKTTTKKESKSKKEVKVNYADAKYIHSLSDPSRRLISLRSEPLPQIPPRIEFNTLRKPIIRKTLRINKKIVFGSGQPRWKDGKCAVQTLTITQLEALKETLPLERQLRDHPIMSKASEEITSRLHEVVRKGPAMEIPKSLKDFKFSPLPDPKILVTREDIHIERSSLVGHFLQRTRPEAFFFTKEEKEALAAKASAAE</sequence>
<dbReference type="PhylomeDB" id="A0A1B0FGQ0"/>
<organism evidence="2 3">
    <name type="scientific">Glossina morsitans morsitans</name>
    <name type="common">Savannah tsetse fly</name>
    <dbReference type="NCBI Taxonomy" id="37546"/>
    <lineage>
        <taxon>Eukaryota</taxon>
        <taxon>Metazoa</taxon>
        <taxon>Ecdysozoa</taxon>
        <taxon>Arthropoda</taxon>
        <taxon>Hexapoda</taxon>
        <taxon>Insecta</taxon>
        <taxon>Pterygota</taxon>
        <taxon>Neoptera</taxon>
        <taxon>Endopterygota</taxon>
        <taxon>Diptera</taxon>
        <taxon>Brachycera</taxon>
        <taxon>Muscomorpha</taxon>
        <taxon>Hippoboscoidea</taxon>
        <taxon>Glossinidae</taxon>
        <taxon>Glossina</taxon>
    </lineage>
</organism>
<dbReference type="EMBL" id="CCAG010023275">
    <property type="status" value="NOT_ANNOTATED_CDS"/>
    <property type="molecule type" value="Genomic_DNA"/>
</dbReference>
<dbReference type="AlphaFoldDB" id="A0A1B0FGQ0"/>